<protein>
    <submittedName>
        <fullName evidence="7">Precorrin-3B C(17)-methyltransferase</fullName>
    </submittedName>
</protein>
<dbReference type="EMBL" id="BRLB01000015">
    <property type="protein sequence ID" value="GKX31281.1"/>
    <property type="molecule type" value="Genomic_DNA"/>
</dbReference>
<dbReference type="SUPFAM" id="SSF53790">
    <property type="entry name" value="Tetrapyrrole methylase"/>
    <property type="match status" value="1"/>
</dbReference>
<dbReference type="Gene3D" id="3.40.1010.10">
    <property type="entry name" value="Cobalt-precorrin-4 Transmethylase, Domain 1"/>
    <property type="match status" value="1"/>
</dbReference>
<name>A0A9W5YEM9_9FIRM</name>
<keyword evidence="3" id="KW-0489">Methyltransferase</keyword>
<dbReference type="GO" id="GO:0008168">
    <property type="term" value="F:methyltransferase activity"/>
    <property type="evidence" value="ECO:0007669"/>
    <property type="project" value="UniProtKB-KW"/>
</dbReference>
<keyword evidence="8" id="KW-1185">Reference proteome</keyword>
<dbReference type="InterPro" id="IPR035996">
    <property type="entry name" value="4pyrrol_Methylase_sf"/>
</dbReference>
<dbReference type="InterPro" id="IPR014776">
    <property type="entry name" value="4pyrrole_Mease_sub2"/>
</dbReference>
<keyword evidence="4" id="KW-0808">Transferase</keyword>
<dbReference type="Gene3D" id="3.30.950.10">
    <property type="entry name" value="Methyltransferase, Cobalt-precorrin-4 Transmethylase, Domain 2"/>
    <property type="match status" value="1"/>
</dbReference>
<gene>
    <name evidence="7" type="ORF">SH1V18_37610</name>
</gene>
<feature type="domain" description="Tetrapyrrole methylase" evidence="6">
    <location>
        <begin position="5"/>
        <end position="213"/>
    </location>
</feature>
<dbReference type="RefSeq" id="WP_281818178.1">
    <property type="nucleotide sequence ID" value="NZ_BRLB01000015.1"/>
</dbReference>
<evidence type="ECO:0000256" key="4">
    <source>
        <dbReference type="ARBA" id="ARBA00022679"/>
    </source>
</evidence>
<dbReference type="Pfam" id="PF00590">
    <property type="entry name" value="TP_methylase"/>
    <property type="match status" value="1"/>
</dbReference>
<evidence type="ECO:0000256" key="5">
    <source>
        <dbReference type="ARBA" id="ARBA00022691"/>
    </source>
</evidence>
<keyword evidence="2" id="KW-0169">Cobalamin biosynthesis</keyword>
<comment type="caution">
    <text evidence="7">The sequence shown here is derived from an EMBL/GenBank/DDBJ whole genome shotgun (WGS) entry which is preliminary data.</text>
</comment>
<dbReference type="AlphaFoldDB" id="A0A9W5YEM9"/>
<dbReference type="InterPro" id="IPR014777">
    <property type="entry name" value="4pyrrole_Mease_sub1"/>
</dbReference>
<keyword evidence="5" id="KW-0949">S-adenosyl-L-methionine</keyword>
<dbReference type="InterPro" id="IPR000878">
    <property type="entry name" value="4pyrrol_Mease"/>
</dbReference>
<evidence type="ECO:0000313" key="7">
    <source>
        <dbReference type="EMBL" id="GKX31281.1"/>
    </source>
</evidence>
<dbReference type="GO" id="GO:0032259">
    <property type="term" value="P:methylation"/>
    <property type="evidence" value="ECO:0007669"/>
    <property type="project" value="UniProtKB-KW"/>
</dbReference>
<evidence type="ECO:0000256" key="1">
    <source>
        <dbReference type="ARBA" id="ARBA00004953"/>
    </source>
</evidence>
<dbReference type="NCBIfam" id="TIGR01466">
    <property type="entry name" value="cobJ_cbiH"/>
    <property type="match status" value="1"/>
</dbReference>
<organism evidence="7 8">
    <name type="scientific">Vallitalea longa</name>
    <dbReference type="NCBI Taxonomy" id="2936439"/>
    <lineage>
        <taxon>Bacteria</taxon>
        <taxon>Bacillati</taxon>
        <taxon>Bacillota</taxon>
        <taxon>Clostridia</taxon>
        <taxon>Lachnospirales</taxon>
        <taxon>Vallitaleaceae</taxon>
        <taxon>Vallitalea</taxon>
    </lineage>
</organism>
<evidence type="ECO:0000313" key="8">
    <source>
        <dbReference type="Proteomes" id="UP001144256"/>
    </source>
</evidence>
<evidence type="ECO:0000256" key="2">
    <source>
        <dbReference type="ARBA" id="ARBA00022573"/>
    </source>
</evidence>
<dbReference type="InterPro" id="IPR051810">
    <property type="entry name" value="Precorrin_MeTrfase"/>
</dbReference>
<dbReference type="PANTHER" id="PTHR47036">
    <property type="entry name" value="COBALT-FACTOR III C(17)-METHYLTRANSFERASE-RELATED"/>
    <property type="match status" value="1"/>
</dbReference>
<evidence type="ECO:0000259" key="6">
    <source>
        <dbReference type="Pfam" id="PF00590"/>
    </source>
</evidence>
<dbReference type="CDD" id="cd11646">
    <property type="entry name" value="Precorrin_3B_C17_MT"/>
    <property type="match status" value="1"/>
</dbReference>
<dbReference type="Proteomes" id="UP001144256">
    <property type="component" value="Unassembled WGS sequence"/>
</dbReference>
<reference evidence="7" key="1">
    <citation type="submission" date="2022-06" db="EMBL/GenBank/DDBJ databases">
        <title>Vallitalea longa sp. nov., an anaerobic bacterium isolated from marine sediment.</title>
        <authorList>
            <person name="Hirano S."/>
            <person name="Terahara T."/>
            <person name="Mori K."/>
            <person name="Hamada M."/>
            <person name="Matsumoto R."/>
            <person name="Kobayashi T."/>
        </authorList>
    </citation>
    <scope>NUCLEOTIDE SEQUENCE</scope>
    <source>
        <strain evidence="7">SH18-1</strain>
    </source>
</reference>
<sequence>MKGQIFVIGIGPGQLENMTLKAMDIIKSCDVIAGYKVYIEQINKLLDNKKVISKGMGKEIDRCEMAIEEALQGRKVGIVCSGDGGLYGMAGLLIELVHTKQLENYIEIEVVSGVTAAISCGALLGAPIVEDFCTISLSDYMTPYEKILNRVDMASKADFVIALYNPRSSKRPDYLDEAIRIIRKERDDNTPVGIIRMAYRKEQEIIRTDISHIKTEEIDMFCTVIIGNKQTKWLNDYMVTSRGYKI</sequence>
<comment type="pathway">
    <text evidence="1">Cofactor biosynthesis; adenosylcobalamin biosynthesis.</text>
</comment>
<proteinExistence type="predicted"/>
<dbReference type="GO" id="GO:0009236">
    <property type="term" value="P:cobalamin biosynthetic process"/>
    <property type="evidence" value="ECO:0007669"/>
    <property type="project" value="UniProtKB-KW"/>
</dbReference>
<accession>A0A9W5YEM9</accession>
<dbReference type="InterPro" id="IPR006363">
    <property type="entry name" value="Cbl_synth_CobJ/CibH_dom"/>
</dbReference>
<evidence type="ECO:0000256" key="3">
    <source>
        <dbReference type="ARBA" id="ARBA00022603"/>
    </source>
</evidence>
<dbReference type="PANTHER" id="PTHR47036:SF1">
    <property type="entry name" value="COBALT-FACTOR III C(17)-METHYLTRANSFERASE-RELATED"/>
    <property type="match status" value="1"/>
</dbReference>